<organism evidence="2 3">
    <name type="scientific">Cocos nucifera</name>
    <name type="common">Coconut palm</name>
    <dbReference type="NCBI Taxonomy" id="13894"/>
    <lineage>
        <taxon>Eukaryota</taxon>
        <taxon>Viridiplantae</taxon>
        <taxon>Streptophyta</taxon>
        <taxon>Embryophyta</taxon>
        <taxon>Tracheophyta</taxon>
        <taxon>Spermatophyta</taxon>
        <taxon>Magnoliopsida</taxon>
        <taxon>Liliopsida</taxon>
        <taxon>Arecaceae</taxon>
        <taxon>Arecoideae</taxon>
        <taxon>Cocoseae</taxon>
        <taxon>Attaleinae</taxon>
        <taxon>Cocos</taxon>
    </lineage>
</organism>
<feature type="compositionally biased region" description="Basic and acidic residues" evidence="1">
    <location>
        <begin position="154"/>
        <end position="165"/>
    </location>
</feature>
<feature type="region of interest" description="Disordered" evidence="1">
    <location>
        <begin position="324"/>
        <end position="352"/>
    </location>
</feature>
<proteinExistence type="predicted"/>
<dbReference type="EMBL" id="CM017875">
    <property type="protein sequence ID" value="KAG1338332.1"/>
    <property type="molecule type" value="Genomic_DNA"/>
</dbReference>
<reference evidence="2" key="1">
    <citation type="journal article" date="2017" name="Gigascience">
        <title>The genome draft of coconut (Cocos nucifera).</title>
        <authorList>
            <person name="Xiao Y."/>
            <person name="Xu P."/>
            <person name="Fan H."/>
            <person name="Baudouin L."/>
            <person name="Xia W."/>
            <person name="Bocs S."/>
            <person name="Xu J."/>
            <person name="Li Q."/>
            <person name="Guo A."/>
            <person name="Zhou L."/>
            <person name="Li J."/>
            <person name="Wu Y."/>
            <person name="Ma Z."/>
            <person name="Armero A."/>
            <person name="Issali A.E."/>
            <person name="Liu N."/>
            <person name="Peng M."/>
            <person name="Yang Y."/>
        </authorList>
    </citation>
    <scope>NUCLEOTIDE SEQUENCE</scope>
    <source>
        <tissue evidence="2">Spear leaf of Hainan Tall coconut</tissue>
    </source>
</reference>
<evidence type="ECO:0000313" key="2">
    <source>
        <dbReference type="EMBL" id="KAG1338332.1"/>
    </source>
</evidence>
<dbReference type="Proteomes" id="UP000797356">
    <property type="component" value="Chromosome 4"/>
</dbReference>
<evidence type="ECO:0000256" key="1">
    <source>
        <dbReference type="SAM" id="MobiDB-lite"/>
    </source>
</evidence>
<keyword evidence="3" id="KW-1185">Reference proteome</keyword>
<evidence type="ECO:0000313" key="3">
    <source>
        <dbReference type="Proteomes" id="UP000797356"/>
    </source>
</evidence>
<feature type="region of interest" description="Disordered" evidence="1">
    <location>
        <begin position="154"/>
        <end position="267"/>
    </location>
</feature>
<feature type="compositionally biased region" description="Basic and acidic residues" evidence="1">
    <location>
        <begin position="231"/>
        <end position="252"/>
    </location>
</feature>
<name>A0A8K0N084_COCNU</name>
<accession>A0A8K0N084</accession>
<sequence length="352" mass="40787">MASNSYSLDYLRKLFRSTNTNIFEVVENAVLVAATDYPMEFAHHRDELVERIFTCKLDHRSWCDRTHEVPSGKEETDEIEVEKRENKLGNDTSNVLGGMLSGTRPMNRPVAKVNVTFYCCWRLLSFPLTLCLLKLEQGFAMILKIVDNIRREAEGSPPKVKEKTASMRPFSTQIRPLEACNQLPEPHYYRENRRRETRRQNKPLEAPTPPKPYDEGKRRPQECSSAQQRPLEAHNRLPKLHDAERKNHKPIEDDSGPSIVPERPPRTAFEHKAGAETKIQHNQGLSQLPKRLPSIVQAAPQQYDDWFLAQEKLETAKRKLQEGYQQAEHAKRQRTLQVVELSNMPKHGQNRR</sequence>
<dbReference type="OrthoDB" id="696629at2759"/>
<gene>
    <name evidence="2" type="ORF">COCNU_04G006380</name>
</gene>
<protein>
    <submittedName>
        <fullName evidence="2">Putative mediator of RNA polymerase II transcription subunit 26a</fullName>
    </submittedName>
</protein>
<dbReference type="PANTHER" id="PTHR46554:SF2">
    <property type="entry name" value="TFIIS N-TERMINAL DOMAIN-CONTAINING PROTEIN"/>
    <property type="match status" value="1"/>
</dbReference>
<reference evidence="2" key="2">
    <citation type="submission" date="2019-07" db="EMBL/GenBank/DDBJ databases">
        <authorList>
            <person name="Yang Y."/>
            <person name="Bocs S."/>
            <person name="Baudouin L."/>
        </authorList>
    </citation>
    <scope>NUCLEOTIDE SEQUENCE</scope>
    <source>
        <tissue evidence="2">Spear leaf of Hainan Tall coconut</tissue>
    </source>
</reference>
<feature type="compositionally biased region" description="Basic and acidic residues" evidence="1">
    <location>
        <begin position="212"/>
        <end position="221"/>
    </location>
</feature>
<dbReference type="PANTHER" id="PTHR46554">
    <property type="entry name" value="MEDIATOR OF RNA POLYMERASE II TRANSCRIPTION SUBUNIT 26A-RELATED"/>
    <property type="match status" value="1"/>
</dbReference>
<dbReference type="AlphaFoldDB" id="A0A8K0N084"/>
<comment type="caution">
    <text evidence="2">The sequence shown here is derived from an EMBL/GenBank/DDBJ whole genome shotgun (WGS) entry which is preliminary data.</text>
</comment>